<dbReference type="SMART" id="SM00093">
    <property type="entry name" value="SERPIN"/>
    <property type="match status" value="1"/>
</dbReference>
<evidence type="ECO:0000313" key="7">
    <source>
        <dbReference type="EMBL" id="KAK9731421.1"/>
    </source>
</evidence>
<sequence length="380" mass="43259">MIFNNLPVYILLLVIATIEISWGDNVTSSVKLLADSFYKILAKNDNLIFSPLGAHAILSLAYAGAGGKTASSLRNILKLPYRRKLADEYEAILDNLYSVKNITVNFANKIYVQNNYKLQRNFKEIAKTYFDADVETINFKNNNAAAKKINNWAKKKTKNKVNTLVDGDDFDDRTEAILLNAIYFKANWSYSVNEGKTSREKFFISRTKYILRPMMHINGRFGYTENARLGAKILKMNYGNEMFAMYIILPDYRLGLKMLEKKLAHIDVNHLVKGMKKTVKVVIPKFKLESTLELNDPLEKIGLGEIFSKNADFSGMIEHGKKLKIQKVVQKAVIEVDERGTKAAEEHGLQLDVNFRRAELKGQVSNTTILFVGRVVKPHY</sequence>
<evidence type="ECO:0000313" key="8">
    <source>
        <dbReference type="Proteomes" id="UP001458880"/>
    </source>
</evidence>
<feature type="signal peptide" evidence="5">
    <location>
        <begin position="1"/>
        <end position="23"/>
    </location>
</feature>
<dbReference type="InterPro" id="IPR042178">
    <property type="entry name" value="Serpin_sf_1"/>
</dbReference>
<dbReference type="SUPFAM" id="SSF56574">
    <property type="entry name" value="Serpins"/>
    <property type="match status" value="1"/>
</dbReference>
<evidence type="ECO:0000256" key="1">
    <source>
        <dbReference type="ARBA" id="ARBA00009500"/>
    </source>
</evidence>
<evidence type="ECO:0000256" key="4">
    <source>
        <dbReference type="RuleBase" id="RU000411"/>
    </source>
</evidence>
<comment type="similarity">
    <text evidence="1 4">Belongs to the serpin family.</text>
</comment>
<dbReference type="InterPro" id="IPR036186">
    <property type="entry name" value="Serpin_sf"/>
</dbReference>
<dbReference type="InterPro" id="IPR023796">
    <property type="entry name" value="Serpin_dom"/>
</dbReference>
<feature type="chain" id="PRO_5043867181" evidence="5">
    <location>
        <begin position="24"/>
        <end position="380"/>
    </location>
</feature>
<dbReference type="Gene3D" id="3.30.497.10">
    <property type="entry name" value="Antithrombin, subunit I, domain 2"/>
    <property type="match status" value="1"/>
</dbReference>
<feature type="domain" description="Serpin" evidence="6">
    <location>
        <begin position="35"/>
        <end position="378"/>
    </location>
</feature>
<dbReference type="InterPro" id="IPR042185">
    <property type="entry name" value="Serpin_sf_2"/>
</dbReference>
<comment type="caution">
    <text evidence="7">The sequence shown here is derived from an EMBL/GenBank/DDBJ whole genome shotgun (WGS) entry which is preliminary data.</text>
</comment>
<keyword evidence="8" id="KW-1185">Reference proteome</keyword>
<keyword evidence="3 7" id="KW-0722">Serine protease inhibitor</keyword>
<dbReference type="EMBL" id="JASPKY010000132">
    <property type="protein sequence ID" value="KAK9731421.1"/>
    <property type="molecule type" value="Genomic_DNA"/>
</dbReference>
<name>A0AAW1LBY2_POPJA</name>
<dbReference type="GO" id="GO:0005615">
    <property type="term" value="C:extracellular space"/>
    <property type="evidence" value="ECO:0007669"/>
    <property type="project" value="InterPro"/>
</dbReference>
<dbReference type="PANTHER" id="PTHR11461:SF211">
    <property type="entry name" value="GH10112P-RELATED"/>
    <property type="match status" value="1"/>
</dbReference>
<proteinExistence type="inferred from homology"/>
<keyword evidence="5" id="KW-0732">Signal</keyword>
<evidence type="ECO:0000256" key="2">
    <source>
        <dbReference type="ARBA" id="ARBA00022690"/>
    </source>
</evidence>
<evidence type="ECO:0000259" key="6">
    <source>
        <dbReference type="SMART" id="SM00093"/>
    </source>
</evidence>
<keyword evidence="2 7" id="KW-0646">Protease inhibitor</keyword>
<dbReference type="CDD" id="cd19601">
    <property type="entry name" value="serpin42Da-like"/>
    <property type="match status" value="1"/>
</dbReference>
<dbReference type="Pfam" id="PF00079">
    <property type="entry name" value="Serpin"/>
    <property type="match status" value="1"/>
</dbReference>
<organism evidence="7 8">
    <name type="scientific">Popillia japonica</name>
    <name type="common">Japanese beetle</name>
    <dbReference type="NCBI Taxonomy" id="7064"/>
    <lineage>
        <taxon>Eukaryota</taxon>
        <taxon>Metazoa</taxon>
        <taxon>Ecdysozoa</taxon>
        <taxon>Arthropoda</taxon>
        <taxon>Hexapoda</taxon>
        <taxon>Insecta</taxon>
        <taxon>Pterygota</taxon>
        <taxon>Neoptera</taxon>
        <taxon>Endopterygota</taxon>
        <taxon>Coleoptera</taxon>
        <taxon>Polyphaga</taxon>
        <taxon>Scarabaeiformia</taxon>
        <taxon>Scarabaeidae</taxon>
        <taxon>Rutelinae</taxon>
        <taxon>Popillia</taxon>
    </lineage>
</organism>
<reference evidence="7 8" key="1">
    <citation type="journal article" date="2024" name="BMC Genomics">
        <title>De novo assembly and annotation of Popillia japonica's genome with initial clues to its potential as an invasive pest.</title>
        <authorList>
            <person name="Cucini C."/>
            <person name="Boschi S."/>
            <person name="Funari R."/>
            <person name="Cardaioli E."/>
            <person name="Iannotti N."/>
            <person name="Marturano G."/>
            <person name="Paoli F."/>
            <person name="Bruttini M."/>
            <person name="Carapelli A."/>
            <person name="Frati F."/>
            <person name="Nardi F."/>
        </authorList>
    </citation>
    <scope>NUCLEOTIDE SEQUENCE [LARGE SCALE GENOMIC DNA]</scope>
    <source>
        <strain evidence="7">DMR45628</strain>
    </source>
</reference>
<dbReference type="Gene3D" id="2.30.39.10">
    <property type="entry name" value="Alpha-1-antitrypsin, domain 1"/>
    <property type="match status" value="1"/>
</dbReference>
<gene>
    <name evidence="7" type="ORF">QE152_g13664</name>
</gene>
<accession>A0AAW1LBY2</accession>
<evidence type="ECO:0000256" key="5">
    <source>
        <dbReference type="SAM" id="SignalP"/>
    </source>
</evidence>
<dbReference type="PANTHER" id="PTHR11461">
    <property type="entry name" value="SERINE PROTEASE INHIBITOR, SERPIN"/>
    <property type="match status" value="1"/>
</dbReference>
<dbReference type="GO" id="GO:0004867">
    <property type="term" value="F:serine-type endopeptidase inhibitor activity"/>
    <property type="evidence" value="ECO:0007669"/>
    <property type="project" value="UniProtKB-KW"/>
</dbReference>
<dbReference type="AlphaFoldDB" id="A0AAW1LBY2"/>
<dbReference type="InterPro" id="IPR000215">
    <property type="entry name" value="Serpin_fam"/>
</dbReference>
<evidence type="ECO:0000256" key="3">
    <source>
        <dbReference type="ARBA" id="ARBA00022900"/>
    </source>
</evidence>
<protein>
    <submittedName>
        <fullName evidence="7">Serpin (Serine protease inhibitor)</fullName>
    </submittedName>
</protein>
<dbReference type="Proteomes" id="UP001458880">
    <property type="component" value="Unassembled WGS sequence"/>
</dbReference>